<dbReference type="Proteomes" id="UP000324022">
    <property type="component" value="Unassembled WGS sequence"/>
</dbReference>
<reference evidence="4 5" key="1">
    <citation type="submission" date="2018-03" db="EMBL/GenBank/DDBJ databases">
        <authorList>
            <person name="Guldener U."/>
        </authorList>
    </citation>
    <scope>NUCLEOTIDE SEQUENCE [LARGE SCALE GENOMIC DNA]</scope>
    <source>
        <strain evidence="4 5">NBRC100155</strain>
    </source>
</reference>
<feature type="compositionally biased region" description="Basic and acidic residues" evidence="2">
    <location>
        <begin position="145"/>
        <end position="159"/>
    </location>
</feature>
<feature type="region of interest" description="Disordered" evidence="2">
    <location>
        <begin position="299"/>
        <end position="430"/>
    </location>
</feature>
<dbReference type="Gene3D" id="3.30.50.10">
    <property type="entry name" value="Erythroid Transcription Factor GATA-1, subunit A"/>
    <property type="match status" value="1"/>
</dbReference>
<feature type="compositionally biased region" description="Polar residues" evidence="2">
    <location>
        <begin position="1"/>
        <end position="12"/>
    </location>
</feature>
<feature type="compositionally biased region" description="Low complexity" evidence="2">
    <location>
        <begin position="349"/>
        <end position="373"/>
    </location>
</feature>
<dbReference type="EMBL" id="OOIN01000037">
    <property type="protein sequence ID" value="SPO31246.1"/>
    <property type="molecule type" value="Genomic_DNA"/>
</dbReference>
<feature type="compositionally biased region" description="Basic and acidic residues" evidence="2">
    <location>
        <begin position="479"/>
        <end position="492"/>
    </location>
</feature>
<feature type="compositionally biased region" description="Low complexity" evidence="2">
    <location>
        <begin position="493"/>
        <end position="526"/>
    </location>
</feature>
<evidence type="ECO:0000256" key="1">
    <source>
        <dbReference type="SAM" id="Coils"/>
    </source>
</evidence>
<name>A0A5C3ENF5_9BASI</name>
<feature type="compositionally biased region" description="Low complexity" evidence="2">
    <location>
        <begin position="170"/>
        <end position="180"/>
    </location>
</feature>
<gene>
    <name evidence="4" type="ORF">UTRI_05946_B</name>
</gene>
<proteinExistence type="predicted"/>
<keyword evidence="5" id="KW-1185">Reference proteome</keyword>
<evidence type="ECO:0000256" key="2">
    <source>
        <dbReference type="SAM" id="MobiDB-lite"/>
    </source>
</evidence>
<dbReference type="AlphaFoldDB" id="A0A5C3ENF5"/>
<evidence type="ECO:0000259" key="3">
    <source>
        <dbReference type="SMART" id="SM00401"/>
    </source>
</evidence>
<dbReference type="GO" id="GO:0006355">
    <property type="term" value="P:regulation of DNA-templated transcription"/>
    <property type="evidence" value="ECO:0007669"/>
    <property type="project" value="InterPro"/>
</dbReference>
<dbReference type="GO" id="GO:0008270">
    <property type="term" value="F:zinc ion binding"/>
    <property type="evidence" value="ECO:0007669"/>
    <property type="project" value="InterPro"/>
</dbReference>
<dbReference type="SUPFAM" id="SSF57716">
    <property type="entry name" value="Glucocorticoid receptor-like (DNA-binding domain)"/>
    <property type="match status" value="1"/>
</dbReference>
<keyword evidence="1" id="KW-0175">Coiled coil</keyword>
<sequence length="599" mass="64486">MAASNPLINSPHSGLARHSDMAYMTRPKRSDSAQFESAGPRGLFDTAARMHEISEEPTFIPTSLGEHLLERTYLDDVVRPLVRALVKARMTYGVNGEGAAESSQAYVDLEKLRRELERSTQRARHAEQERDDLARRLDLAGIPDISRDRAERHPDHLGPNDHASASSRAQQQQQQQQQQQPPSMMGFKRPRPNEADSIRGNYDQRSAAPGSNAVSVNVAHGDGPGASITVTTEGPPGAPMSMVSRSHHGGPSVAAEQMSPPMSYAPHPGAGRHRPYPDLHHDPHDERAHLARMPLSEADYSYSDERADRYGMPSGPSAHRPPLSRFGGMGGPRSPPGSSSYLTSGSERSSMPTLTTYPSTSSSSSFSAPPYSSVHPYDHEMEEMERSRKMPRLRPGEPPSSLDPHQHPHMPGGPNRPPNNYMITPSSSVSEANYPVRKLASTKNRTCSNCAAPHDAKFRRGPNGPGTLCDRCGSRWKKFKEQESASKREHELSSANNNGNSNNAAAAAAANAAHARLSSASASSQSPMEPPGAVTTESGRASDSSLPPMGGSGSEVNGRGPSGVSPGNEEVNNSVAQQQRGGGDRERDRSASVDQLIDD</sequence>
<evidence type="ECO:0000313" key="5">
    <source>
        <dbReference type="Proteomes" id="UP000324022"/>
    </source>
</evidence>
<feature type="compositionally biased region" description="Basic and acidic residues" evidence="2">
    <location>
        <begin position="376"/>
        <end position="388"/>
    </location>
</feature>
<feature type="compositionally biased region" description="Basic and acidic residues" evidence="2">
    <location>
        <begin position="582"/>
        <end position="591"/>
    </location>
</feature>
<dbReference type="GO" id="GO:0043565">
    <property type="term" value="F:sequence-specific DNA binding"/>
    <property type="evidence" value="ECO:0007669"/>
    <property type="project" value="InterPro"/>
</dbReference>
<feature type="compositionally biased region" description="Basic and acidic residues" evidence="2">
    <location>
        <begin position="275"/>
        <end position="284"/>
    </location>
</feature>
<feature type="domain" description="GATA-type" evidence="3">
    <location>
        <begin position="441"/>
        <end position="497"/>
    </location>
</feature>
<feature type="compositionally biased region" description="Polar residues" evidence="2">
    <location>
        <begin position="421"/>
        <end position="430"/>
    </location>
</feature>
<feature type="compositionally biased region" description="Polar residues" evidence="2">
    <location>
        <begin position="535"/>
        <end position="545"/>
    </location>
</feature>
<dbReference type="InterPro" id="IPR000679">
    <property type="entry name" value="Znf_GATA"/>
</dbReference>
<dbReference type="OrthoDB" id="2162994at2759"/>
<organism evidence="4 5">
    <name type="scientific">Ustilago trichophora</name>
    <dbReference type="NCBI Taxonomy" id="86804"/>
    <lineage>
        <taxon>Eukaryota</taxon>
        <taxon>Fungi</taxon>
        <taxon>Dikarya</taxon>
        <taxon>Basidiomycota</taxon>
        <taxon>Ustilaginomycotina</taxon>
        <taxon>Ustilaginomycetes</taxon>
        <taxon>Ustilaginales</taxon>
        <taxon>Ustilaginaceae</taxon>
        <taxon>Ustilago</taxon>
    </lineage>
</organism>
<feature type="coiled-coil region" evidence="1">
    <location>
        <begin position="99"/>
        <end position="136"/>
    </location>
</feature>
<dbReference type="SMART" id="SM00401">
    <property type="entry name" value="ZnF_GATA"/>
    <property type="match status" value="1"/>
</dbReference>
<dbReference type="InterPro" id="IPR013088">
    <property type="entry name" value="Znf_NHR/GATA"/>
</dbReference>
<protein>
    <recommendedName>
        <fullName evidence="3">GATA-type domain-containing protein</fullName>
    </recommendedName>
</protein>
<feature type="region of interest" description="Disordered" evidence="2">
    <location>
        <begin position="447"/>
        <end position="599"/>
    </location>
</feature>
<accession>A0A5C3ENF5</accession>
<dbReference type="CDD" id="cd00202">
    <property type="entry name" value="ZnF_GATA"/>
    <property type="match status" value="1"/>
</dbReference>
<feature type="region of interest" description="Disordered" evidence="2">
    <location>
        <begin position="145"/>
        <end position="284"/>
    </location>
</feature>
<feature type="region of interest" description="Disordered" evidence="2">
    <location>
        <begin position="1"/>
        <end position="41"/>
    </location>
</feature>
<evidence type="ECO:0000313" key="4">
    <source>
        <dbReference type="EMBL" id="SPO31246.1"/>
    </source>
</evidence>